<evidence type="ECO:0000313" key="2">
    <source>
        <dbReference type="EMBL" id="PVE45875.1"/>
    </source>
</evidence>
<sequence length="123" mass="13821">MMERFLRMFRLSRDMHEIEAMTDTELADLGVSRTEALSLAVLPDDVPVRVGAMARIYGLEVDDLLADRRVWHELLHGCNHCTDLATCHRFMARAEPEAPVDPAALAFCPNRATFDHLSRSLAG</sequence>
<feature type="domain" description="DUF6455" evidence="1">
    <location>
        <begin position="50"/>
        <end position="119"/>
    </location>
</feature>
<dbReference type="Pfam" id="PF20056">
    <property type="entry name" value="DUF6455"/>
    <property type="match status" value="1"/>
</dbReference>
<evidence type="ECO:0000313" key="3">
    <source>
        <dbReference type="Proteomes" id="UP000244810"/>
    </source>
</evidence>
<organism evidence="2 3">
    <name type="scientific">Pararhodobacter aggregans</name>
    <dbReference type="NCBI Taxonomy" id="404875"/>
    <lineage>
        <taxon>Bacteria</taxon>
        <taxon>Pseudomonadati</taxon>
        <taxon>Pseudomonadota</taxon>
        <taxon>Alphaproteobacteria</taxon>
        <taxon>Rhodobacterales</taxon>
        <taxon>Paracoccaceae</taxon>
        <taxon>Pararhodobacter</taxon>
    </lineage>
</organism>
<dbReference type="OrthoDB" id="7707449at2"/>
<dbReference type="InterPro" id="IPR045601">
    <property type="entry name" value="DUF6455"/>
</dbReference>
<evidence type="ECO:0000259" key="1">
    <source>
        <dbReference type="Pfam" id="PF20056"/>
    </source>
</evidence>
<proteinExistence type="predicted"/>
<protein>
    <recommendedName>
        <fullName evidence="1">DUF6455 domain-containing protein</fullName>
    </recommendedName>
</protein>
<comment type="caution">
    <text evidence="2">The sequence shown here is derived from an EMBL/GenBank/DDBJ whole genome shotgun (WGS) entry which is preliminary data.</text>
</comment>
<dbReference type="Proteomes" id="UP000244810">
    <property type="component" value="Unassembled WGS sequence"/>
</dbReference>
<keyword evidence="3" id="KW-1185">Reference proteome</keyword>
<dbReference type="RefSeq" id="WP_107754857.1">
    <property type="nucleotide sequence ID" value="NZ_QBKF01000017.1"/>
</dbReference>
<reference evidence="2 3" key="1">
    <citation type="journal article" date="2011" name="Syst. Appl. Microbiol.">
        <title>Defluviimonas denitrificans gen. nov., sp. nov., and Pararhodobacter aggregans gen. nov., sp. nov., non-phototrophic Rhodobacteraceae from the biofilter of a marine aquaculture.</title>
        <authorList>
            <person name="Foesel B.U."/>
            <person name="Drake H.L."/>
            <person name="Schramm A."/>
        </authorList>
    </citation>
    <scope>NUCLEOTIDE SEQUENCE [LARGE SCALE GENOMIC DNA]</scope>
    <source>
        <strain evidence="2 3">D1-19</strain>
    </source>
</reference>
<accession>A0A2T7UME5</accession>
<name>A0A2T7UME5_9RHOB</name>
<dbReference type="AlphaFoldDB" id="A0A2T7UME5"/>
<gene>
    <name evidence="2" type="ORF">DDE23_18845</name>
</gene>
<dbReference type="EMBL" id="QDDR01000011">
    <property type="protein sequence ID" value="PVE45875.1"/>
    <property type="molecule type" value="Genomic_DNA"/>
</dbReference>